<dbReference type="OrthoDB" id="2017782at2759"/>
<dbReference type="PROSITE" id="PS50293">
    <property type="entry name" value="TPR_REGION"/>
    <property type="match status" value="1"/>
</dbReference>
<proteinExistence type="predicted"/>
<protein>
    <recommendedName>
        <fullName evidence="6">Tetratricopeptide repeat protein</fullName>
    </recommendedName>
</protein>
<dbReference type="PANTHER" id="PTHR44858">
    <property type="entry name" value="TETRATRICOPEPTIDE REPEAT PROTEIN 6"/>
    <property type="match status" value="1"/>
</dbReference>
<evidence type="ECO:0000256" key="3">
    <source>
        <dbReference type="PROSITE-ProRule" id="PRU00339"/>
    </source>
</evidence>
<accession>A0A8S1SS78</accession>
<keyword evidence="2 3" id="KW-0802">TPR repeat</keyword>
<dbReference type="AlphaFoldDB" id="A0A8S1SS78"/>
<dbReference type="Pfam" id="PF13414">
    <property type="entry name" value="TPR_11"/>
    <property type="match status" value="1"/>
</dbReference>
<feature type="repeat" description="TPR" evidence="3">
    <location>
        <begin position="262"/>
        <end position="295"/>
    </location>
</feature>
<dbReference type="InterPro" id="IPR019734">
    <property type="entry name" value="TPR_rpt"/>
</dbReference>
<dbReference type="EMBL" id="CAJJDO010000011">
    <property type="protein sequence ID" value="CAD8142189.1"/>
    <property type="molecule type" value="Genomic_DNA"/>
</dbReference>
<comment type="caution">
    <text evidence="4">The sequence shown here is derived from an EMBL/GenBank/DDBJ whole genome shotgun (WGS) entry which is preliminary data.</text>
</comment>
<feature type="repeat" description="TPR" evidence="3">
    <location>
        <begin position="222"/>
        <end position="255"/>
    </location>
</feature>
<dbReference type="PANTHER" id="PTHR44858:SF1">
    <property type="entry name" value="UDP-N-ACETYLGLUCOSAMINE--PEPTIDE N-ACETYLGLUCOSAMINYLTRANSFERASE SPINDLY-RELATED"/>
    <property type="match status" value="1"/>
</dbReference>
<organism evidence="4 5">
    <name type="scientific">Paramecium pentaurelia</name>
    <dbReference type="NCBI Taxonomy" id="43138"/>
    <lineage>
        <taxon>Eukaryota</taxon>
        <taxon>Sar</taxon>
        <taxon>Alveolata</taxon>
        <taxon>Ciliophora</taxon>
        <taxon>Intramacronucleata</taxon>
        <taxon>Oligohymenophorea</taxon>
        <taxon>Peniculida</taxon>
        <taxon>Parameciidae</taxon>
        <taxon>Paramecium</taxon>
    </lineage>
</organism>
<dbReference type="InterPro" id="IPR050498">
    <property type="entry name" value="Ycf3"/>
</dbReference>
<dbReference type="PROSITE" id="PS50005">
    <property type="entry name" value="TPR"/>
    <property type="match status" value="4"/>
</dbReference>
<reference evidence="4" key="1">
    <citation type="submission" date="2021-01" db="EMBL/GenBank/DDBJ databases">
        <authorList>
            <consortium name="Genoscope - CEA"/>
            <person name="William W."/>
        </authorList>
    </citation>
    <scope>NUCLEOTIDE SEQUENCE</scope>
</reference>
<name>A0A8S1SS78_9CILI</name>
<evidence type="ECO:0000313" key="4">
    <source>
        <dbReference type="EMBL" id="CAD8142189.1"/>
    </source>
</evidence>
<dbReference type="SMART" id="SM00028">
    <property type="entry name" value="TPR"/>
    <property type="match status" value="7"/>
</dbReference>
<feature type="repeat" description="TPR" evidence="3">
    <location>
        <begin position="296"/>
        <end position="329"/>
    </location>
</feature>
<dbReference type="Pfam" id="PF13181">
    <property type="entry name" value="TPR_8"/>
    <property type="match status" value="2"/>
</dbReference>
<sequence length="350" mass="40994">MSNNSSKENQNDGALAHYCIIRNQQCFKSLSSICLNLYFKKLDLLNISLGELYEKLKLYDKALEDVNYSIYINNMNAKSYYQRATIYWRKKIVDLALLDCMKCVQINPNFAMSYYRIGTIMGDLKQTVCELSYYNQAIEKDENCYDAFMCRGLHYLDEQIIDLALRDYHQALYINPKYRLAYNNRAIYITKLVKRIKHQMTIIKQSILIQMILQHIIEEVKTNTLNLKGHLYQDIGDHDKALSDYNQAIQILQQPIITEVKTITLNILGNQYKNIGDQDQALNDYNQAIQLDPNFVHAFNVKGLILQDLQQLEQAIICFDKAISLDTNLINAYYNKGQMFIIFQQFHYQN</sequence>
<keyword evidence="5" id="KW-1185">Reference proteome</keyword>
<evidence type="ECO:0000256" key="1">
    <source>
        <dbReference type="ARBA" id="ARBA00022737"/>
    </source>
</evidence>
<feature type="repeat" description="TPR" evidence="3">
    <location>
        <begin position="145"/>
        <end position="178"/>
    </location>
</feature>
<evidence type="ECO:0000313" key="5">
    <source>
        <dbReference type="Proteomes" id="UP000689195"/>
    </source>
</evidence>
<dbReference type="Proteomes" id="UP000689195">
    <property type="component" value="Unassembled WGS sequence"/>
</dbReference>
<gene>
    <name evidence="4" type="ORF">PPENT_87.1.T0110003</name>
</gene>
<keyword evidence="1" id="KW-0677">Repeat</keyword>
<evidence type="ECO:0000256" key="2">
    <source>
        <dbReference type="ARBA" id="ARBA00022803"/>
    </source>
</evidence>
<evidence type="ECO:0008006" key="6">
    <source>
        <dbReference type="Google" id="ProtNLM"/>
    </source>
</evidence>